<feature type="compositionally biased region" description="Polar residues" evidence="1">
    <location>
        <begin position="197"/>
        <end position="213"/>
    </location>
</feature>
<feature type="compositionally biased region" description="Basic and acidic residues" evidence="1">
    <location>
        <begin position="575"/>
        <end position="584"/>
    </location>
</feature>
<feature type="region of interest" description="Disordered" evidence="1">
    <location>
        <begin position="1"/>
        <end position="34"/>
    </location>
</feature>
<gene>
    <name evidence="2" type="ORF">CPB83DRAFT_901872</name>
</gene>
<feature type="compositionally biased region" description="Low complexity" evidence="1">
    <location>
        <begin position="652"/>
        <end position="669"/>
    </location>
</feature>
<sequence length="706" mass="76052">MHRSASPYRPPSRAHSPYSPQGEAPYAAMASLPTGPAQVGPGAITYTTSQGPDGRVIYHPFKAVSASYQTPSGIISGIQWIPAEATTTMPVGGIPAANKSDYPAWPGNDFARKEEPKSTQEWERADEKRRRQEEKEAKRLRGENHGRNDADYEIQMARERDTLPSGSGRERRKSFVGGASPRASVVFPGGSEYPTHPSHSGTAQTGYPSSPYQGHSHPAGGYAASGGHNRHASAAQDLARQMDEMEINNKRERKVSFGGHVRKPSAKGSPYERARTISGNHGDPSNPYPSPPSTYTPYTYPKHAASPNIRPSDIPQGYGTAGSTGYPSSKYSPVPDVPRSSSPFGPPPGGYPPGHILYDGQSRSRGPSRPVSRSASRAPSPNPGGRSQGVSPMMGGRSPHIPMAMMPGEPQQLPAPEAFSRPINASNSFAPFEARKVLDMDDIYDSTSYLPKMPAYLSTHDIYPDDWKRCMQDLARSWIGQLPVAGMPDGKPPRKSKLAQDLVELWNNSFYMPRGVELVLYKGRERRTGPQAGLVEPRLFDDDDDSSTTTSDDSSDYDNSSRDRFGRPAYNAAEVQERRREKAEKRQRRQARKEKRRAKAYTVFVTSIRAPVASQSHGSSGMPGAFPSGGPSVPGPSAYNPPPAGYGPPPTGYGSPHAGFAPPAGYGPPTGYPTPPAPYGAPGSAYSTPFNPPVGIPMTRSHGGGY</sequence>
<feature type="compositionally biased region" description="Polar residues" evidence="1">
    <location>
        <begin position="321"/>
        <end position="331"/>
    </location>
</feature>
<evidence type="ECO:0000313" key="3">
    <source>
        <dbReference type="Proteomes" id="UP000807306"/>
    </source>
</evidence>
<dbReference type="AlphaFoldDB" id="A0A9P6JWR7"/>
<keyword evidence="3" id="KW-1185">Reference proteome</keyword>
<feature type="compositionally biased region" description="Basic residues" evidence="1">
    <location>
        <begin position="585"/>
        <end position="598"/>
    </location>
</feature>
<feature type="region of interest" description="Disordered" evidence="1">
    <location>
        <begin position="530"/>
        <end position="598"/>
    </location>
</feature>
<comment type="caution">
    <text evidence="2">The sequence shown here is derived from an EMBL/GenBank/DDBJ whole genome shotgun (WGS) entry which is preliminary data.</text>
</comment>
<name>A0A9P6JWR7_9AGAR</name>
<dbReference type="Proteomes" id="UP000807306">
    <property type="component" value="Unassembled WGS sequence"/>
</dbReference>
<dbReference type="OrthoDB" id="1719357at2759"/>
<reference evidence="2" key="1">
    <citation type="submission" date="2020-11" db="EMBL/GenBank/DDBJ databases">
        <authorList>
            <consortium name="DOE Joint Genome Institute"/>
            <person name="Ahrendt S."/>
            <person name="Riley R."/>
            <person name="Andreopoulos W."/>
            <person name="Labutti K."/>
            <person name="Pangilinan J."/>
            <person name="Ruiz-Duenas F.J."/>
            <person name="Barrasa J.M."/>
            <person name="Sanchez-Garcia M."/>
            <person name="Camarero S."/>
            <person name="Miyauchi S."/>
            <person name="Serrano A."/>
            <person name="Linde D."/>
            <person name="Babiker R."/>
            <person name="Drula E."/>
            <person name="Ayuso-Fernandez I."/>
            <person name="Pacheco R."/>
            <person name="Padilla G."/>
            <person name="Ferreira P."/>
            <person name="Barriuso J."/>
            <person name="Kellner H."/>
            <person name="Castanera R."/>
            <person name="Alfaro M."/>
            <person name="Ramirez L."/>
            <person name="Pisabarro A.G."/>
            <person name="Kuo A."/>
            <person name="Tritt A."/>
            <person name="Lipzen A."/>
            <person name="He G."/>
            <person name="Yan M."/>
            <person name="Ng V."/>
            <person name="Cullen D."/>
            <person name="Martin F."/>
            <person name="Rosso M.-N."/>
            <person name="Henrissat B."/>
            <person name="Hibbett D."/>
            <person name="Martinez A.T."/>
            <person name="Grigoriev I.V."/>
        </authorList>
    </citation>
    <scope>NUCLEOTIDE SEQUENCE</scope>
    <source>
        <strain evidence="2">CBS 506.95</strain>
    </source>
</reference>
<evidence type="ECO:0000256" key="1">
    <source>
        <dbReference type="SAM" id="MobiDB-lite"/>
    </source>
</evidence>
<feature type="compositionally biased region" description="Low complexity" evidence="1">
    <location>
        <begin position="623"/>
        <end position="636"/>
    </location>
</feature>
<organism evidence="2 3">
    <name type="scientific">Crepidotus variabilis</name>
    <dbReference type="NCBI Taxonomy" id="179855"/>
    <lineage>
        <taxon>Eukaryota</taxon>
        <taxon>Fungi</taxon>
        <taxon>Dikarya</taxon>
        <taxon>Basidiomycota</taxon>
        <taxon>Agaricomycotina</taxon>
        <taxon>Agaricomycetes</taxon>
        <taxon>Agaricomycetidae</taxon>
        <taxon>Agaricales</taxon>
        <taxon>Agaricineae</taxon>
        <taxon>Crepidotaceae</taxon>
        <taxon>Crepidotus</taxon>
    </lineage>
</organism>
<feature type="compositionally biased region" description="Basic and acidic residues" evidence="1">
    <location>
        <begin position="110"/>
        <end position="162"/>
    </location>
</feature>
<evidence type="ECO:0000313" key="2">
    <source>
        <dbReference type="EMBL" id="KAF9534950.1"/>
    </source>
</evidence>
<accession>A0A9P6JWR7</accession>
<protein>
    <submittedName>
        <fullName evidence="2">Uncharacterized protein</fullName>
    </submittedName>
</protein>
<dbReference type="EMBL" id="MU157825">
    <property type="protein sequence ID" value="KAF9534950.1"/>
    <property type="molecule type" value="Genomic_DNA"/>
</dbReference>
<feature type="compositionally biased region" description="Pro residues" evidence="1">
    <location>
        <begin position="670"/>
        <end position="679"/>
    </location>
</feature>
<feature type="region of interest" description="Disordered" evidence="1">
    <location>
        <begin position="652"/>
        <end position="706"/>
    </location>
</feature>
<feature type="compositionally biased region" description="Low complexity" evidence="1">
    <location>
        <begin position="332"/>
        <end position="343"/>
    </location>
</feature>
<feature type="region of interest" description="Disordered" evidence="1">
    <location>
        <begin position="100"/>
        <end position="406"/>
    </location>
</feature>
<feature type="compositionally biased region" description="Basic and acidic residues" evidence="1">
    <location>
        <begin position="240"/>
        <end position="250"/>
    </location>
</feature>
<feature type="compositionally biased region" description="Low complexity" evidence="1">
    <location>
        <begin position="363"/>
        <end position="385"/>
    </location>
</feature>
<feature type="region of interest" description="Disordered" evidence="1">
    <location>
        <begin position="612"/>
        <end position="636"/>
    </location>
</feature>
<proteinExistence type="predicted"/>